<evidence type="ECO:0008006" key="4">
    <source>
        <dbReference type="Google" id="ProtNLM"/>
    </source>
</evidence>
<dbReference type="Proteomes" id="UP000231143">
    <property type="component" value="Unassembled WGS sequence"/>
</dbReference>
<feature type="transmembrane region" description="Helical" evidence="1">
    <location>
        <begin position="71"/>
        <end position="90"/>
    </location>
</feature>
<feature type="transmembrane region" description="Helical" evidence="1">
    <location>
        <begin position="12"/>
        <end position="32"/>
    </location>
</feature>
<keyword evidence="1" id="KW-0472">Membrane</keyword>
<dbReference type="EMBL" id="PCTT01000041">
    <property type="protein sequence ID" value="PIP86911.1"/>
    <property type="molecule type" value="Genomic_DNA"/>
</dbReference>
<proteinExistence type="predicted"/>
<feature type="transmembrane region" description="Helical" evidence="1">
    <location>
        <begin position="97"/>
        <end position="115"/>
    </location>
</feature>
<gene>
    <name evidence="2" type="ORF">COW81_03115</name>
</gene>
<feature type="transmembrane region" description="Helical" evidence="1">
    <location>
        <begin position="121"/>
        <end position="145"/>
    </location>
</feature>
<name>A0A2H0DY41_9BACT</name>
<keyword evidence="1" id="KW-1133">Transmembrane helix</keyword>
<sequence length="158" mass="17554">MRQIIGLLRVGAGWIFLWAFFDKLLGLGYATVSEKAWLVGGSPTEGFLSFATKGPFKEFFVSLAGNPLVDWLFMLGLLGVGIGLMLGIAVKLSSYSGALMLVFMYLAGSIWPVHNPFMDEHIMYAIMMFLFPLADNSVIGISGWWGRQDFVRKHPILK</sequence>
<comment type="caution">
    <text evidence="2">The sequence shown here is derived from an EMBL/GenBank/DDBJ whole genome shotgun (WGS) entry which is preliminary data.</text>
</comment>
<evidence type="ECO:0000256" key="1">
    <source>
        <dbReference type="SAM" id="Phobius"/>
    </source>
</evidence>
<reference evidence="2 3" key="1">
    <citation type="submission" date="2017-09" db="EMBL/GenBank/DDBJ databases">
        <title>Depth-based differentiation of microbial function through sediment-hosted aquifers and enrichment of novel symbionts in the deep terrestrial subsurface.</title>
        <authorList>
            <person name="Probst A.J."/>
            <person name="Ladd B."/>
            <person name="Jarett J.K."/>
            <person name="Geller-Mcgrath D.E."/>
            <person name="Sieber C.M."/>
            <person name="Emerson J.B."/>
            <person name="Anantharaman K."/>
            <person name="Thomas B.C."/>
            <person name="Malmstrom R."/>
            <person name="Stieglmeier M."/>
            <person name="Klingl A."/>
            <person name="Woyke T."/>
            <person name="Ryan C.M."/>
            <person name="Banfield J.F."/>
        </authorList>
    </citation>
    <scope>NUCLEOTIDE SEQUENCE [LARGE SCALE GENOMIC DNA]</scope>
    <source>
        <strain evidence="2">CG22_combo_CG10-13_8_21_14_all_36_13</strain>
    </source>
</reference>
<accession>A0A2H0DY41</accession>
<evidence type="ECO:0000313" key="2">
    <source>
        <dbReference type="EMBL" id="PIP86911.1"/>
    </source>
</evidence>
<organism evidence="2 3">
    <name type="scientific">Candidatus Campbellbacteria bacterium CG22_combo_CG10-13_8_21_14_all_36_13</name>
    <dbReference type="NCBI Taxonomy" id="1974529"/>
    <lineage>
        <taxon>Bacteria</taxon>
        <taxon>Candidatus Campbelliibacteriota</taxon>
    </lineage>
</organism>
<keyword evidence="1" id="KW-0812">Transmembrane</keyword>
<evidence type="ECO:0000313" key="3">
    <source>
        <dbReference type="Proteomes" id="UP000231143"/>
    </source>
</evidence>
<protein>
    <recommendedName>
        <fullName evidence="4">DoxX family protein</fullName>
    </recommendedName>
</protein>
<dbReference type="AlphaFoldDB" id="A0A2H0DY41"/>